<reference evidence="4 5" key="1">
    <citation type="submission" date="2016-08" db="EMBL/GenBank/DDBJ databases">
        <authorList>
            <person name="Seilhamer J.J."/>
        </authorList>
    </citation>
    <scope>NUCLEOTIDE SEQUENCE [LARGE SCALE GENOMIC DNA]</scope>
    <source>
        <strain evidence="4">Buetzberg</strain>
    </source>
</reference>
<keyword evidence="5" id="KW-1185">Reference proteome</keyword>
<name>A0A1D3L2F3_9EURY</name>
<proteinExistence type="inferred from homology"/>
<keyword evidence="3 4" id="KW-0012">Acyltransferase</keyword>
<evidence type="ECO:0000313" key="5">
    <source>
        <dbReference type="Proteomes" id="UP000094707"/>
    </source>
</evidence>
<comment type="similarity">
    <text evidence="1">Belongs to the transferase hexapeptide repeat family.</text>
</comment>
<dbReference type="EMBL" id="LT607756">
    <property type="protein sequence ID" value="SCG85689.1"/>
    <property type="molecule type" value="Genomic_DNA"/>
</dbReference>
<evidence type="ECO:0000313" key="4">
    <source>
        <dbReference type="EMBL" id="SCG85689.1"/>
    </source>
</evidence>
<dbReference type="KEGG" id="mcub:MCBB_1131"/>
<dbReference type="EC" id="2.3.1.-" evidence="4"/>
<protein>
    <submittedName>
        <fullName evidence="4">Putative acetyltransferase SH0499</fullName>
        <ecNumber evidence="4">2.3.1.-</ecNumber>
    </submittedName>
</protein>
<evidence type="ECO:0000256" key="2">
    <source>
        <dbReference type="ARBA" id="ARBA00022679"/>
    </source>
</evidence>
<dbReference type="FunFam" id="2.160.10.10:FF:000025">
    <property type="entry name" value="Hexapeptide-repeat containing-acetyltransferase"/>
    <property type="match status" value="1"/>
</dbReference>
<dbReference type="InterPro" id="IPR051159">
    <property type="entry name" value="Hexapeptide_acetyltransf"/>
</dbReference>
<dbReference type="STRING" id="118062.MCBB_1131"/>
<dbReference type="SUPFAM" id="SSF51161">
    <property type="entry name" value="Trimeric LpxA-like enzymes"/>
    <property type="match status" value="1"/>
</dbReference>
<gene>
    <name evidence="4" type="ORF">MCBB_1131</name>
</gene>
<dbReference type="Pfam" id="PF00132">
    <property type="entry name" value="Hexapep"/>
    <property type="match status" value="1"/>
</dbReference>
<dbReference type="GO" id="GO:0008374">
    <property type="term" value="F:O-acyltransferase activity"/>
    <property type="evidence" value="ECO:0007669"/>
    <property type="project" value="TreeGrafter"/>
</dbReference>
<evidence type="ECO:0000256" key="3">
    <source>
        <dbReference type="ARBA" id="ARBA00023315"/>
    </source>
</evidence>
<accession>A0A1D3L2F3</accession>
<sequence length="188" mass="20824">MRSKDIFERDKSGEQISLNDPEYYKIKDVIIEAQRITAELNNSYHDEEEVRKLFSQLTGVDVDETSWLLPPFYTDFGKNIRVGKNVFINHACTFMDRGSITLEDDVLVGPKVNLITINHPLDPSERQSTISNPIIIKKNAWIGVGAMVMPGVTIGENSVVSAAAVVTKDVPPNTVVAGIPAKVIKTIE</sequence>
<dbReference type="CDD" id="cd03357">
    <property type="entry name" value="LbH_MAT_GAT"/>
    <property type="match status" value="1"/>
</dbReference>
<keyword evidence="2 4" id="KW-0808">Transferase</keyword>
<dbReference type="PATRIC" id="fig|129848.4.peg.1139"/>
<evidence type="ECO:0000256" key="1">
    <source>
        <dbReference type="ARBA" id="ARBA00007274"/>
    </source>
</evidence>
<dbReference type="GeneID" id="30411976"/>
<dbReference type="AlphaFoldDB" id="A0A1D3L2F3"/>
<dbReference type="InterPro" id="IPR011004">
    <property type="entry name" value="Trimer_LpxA-like_sf"/>
</dbReference>
<organism evidence="4 5">
    <name type="scientific">Methanobacterium congolense</name>
    <dbReference type="NCBI Taxonomy" id="118062"/>
    <lineage>
        <taxon>Archaea</taxon>
        <taxon>Methanobacteriati</taxon>
        <taxon>Methanobacteriota</taxon>
        <taxon>Methanomada group</taxon>
        <taxon>Methanobacteria</taxon>
        <taxon>Methanobacteriales</taxon>
        <taxon>Methanobacteriaceae</taxon>
        <taxon>Methanobacterium</taxon>
    </lineage>
</organism>
<dbReference type="RefSeq" id="WP_071906822.1">
    <property type="nucleotide sequence ID" value="NZ_LT607756.1"/>
</dbReference>
<dbReference type="OrthoDB" id="1475at2157"/>
<dbReference type="PANTHER" id="PTHR23416">
    <property type="entry name" value="SIALIC ACID SYNTHASE-RELATED"/>
    <property type="match status" value="1"/>
</dbReference>
<dbReference type="Proteomes" id="UP000094707">
    <property type="component" value="Chromosome I"/>
</dbReference>
<dbReference type="Gene3D" id="2.160.10.10">
    <property type="entry name" value="Hexapeptide repeat proteins"/>
    <property type="match status" value="1"/>
</dbReference>
<dbReference type="PANTHER" id="PTHR23416:SF23">
    <property type="entry name" value="ACETYLTRANSFERASE C18B11.09C-RELATED"/>
    <property type="match status" value="1"/>
</dbReference>
<dbReference type="InterPro" id="IPR001451">
    <property type="entry name" value="Hexapep"/>
</dbReference>